<dbReference type="Proteomes" id="UP000008718">
    <property type="component" value="Chromosome"/>
</dbReference>
<dbReference type="AlphaFoldDB" id="E4T4A4"/>
<keyword evidence="2" id="KW-1185">Reference proteome</keyword>
<protein>
    <submittedName>
        <fullName evidence="1">Uncharacterized protein</fullName>
    </submittedName>
</protein>
<evidence type="ECO:0000313" key="2">
    <source>
        <dbReference type="Proteomes" id="UP000008718"/>
    </source>
</evidence>
<proteinExistence type="predicted"/>
<dbReference type="eggNOG" id="COG0248">
    <property type="taxonomic scope" value="Bacteria"/>
</dbReference>
<dbReference type="STRING" id="694427.Palpr_1402"/>
<gene>
    <name evidence="1" type="ordered locus">Palpr_1402</name>
</gene>
<accession>E4T4A4</accession>
<evidence type="ECO:0000313" key="1">
    <source>
        <dbReference type="EMBL" id="ADQ79548.1"/>
    </source>
</evidence>
<dbReference type="EMBL" id="CP002345">
    <property type="protein sequence ID" value="ADQ79548.1"/>
    <property type="molecule type" value="Genomic_DNA"/>
</dbReference>
<name>E4T4A4_PALPW</name>
<dbReference type="HOGENOM" id="CLU_113765_0_0_10"/>
<reference key="1">
    <citation type="submission" date="2010-11" db="EMBL/GenBank/DDBJ databases">
        <title>The complete genome of Paludibacter propionicigenes DSM 17365.</title>
        <authorList>
            <consortium name="US DOE Joint Genome Institute (JGI-PGF)"/>
            <person name="Lucas S."/>
            <person name="Copeland A."/>
            <person name="Lapidus A."/>
            <person name="Bruce D."/>
            <person name="Goodwin L."/>
            <person name="Pitluck S."/>
            <person name="Kyrpides N."/>
            <person name="Mavromatis K."/>
            <person name="Ivanova N."/>
            <person name="Munk A.C."/>
            <person name="Brettin T."/>
            <person name="Detter J.C."/>
            <person name="Han C."/>
            <person name="Tapia R."/>
            <person name="Land M."/>
            <person name="Hauser L."/>
            <person name="Markowitz V."/>
            <person name="Cheng J.-F."/>
            <person name="Hugenholtz P."/>
            <person name="Woyke T."/>
            <person name="Wu D."/>
            <person name="Gronow S."/>
            <person name="Wellnitz S."/>
            <person name="Brambilla E."/>
            <person name="Klenk H.-P."/>
            <person name="Eisen J.A."/>
        </authorList>
    </citation>
    <scope>NUCLEOTIDE SEQUENCE</scope>
    <source>
        <strain>WB4</strain>
    </source>
</reference>
<reference evidence="1 2" key="2">
    <citation type="journal article" date="2011" name="Stand. Genomic Sci.">
        <title>Complete genome sequence of Paludibacter propionicigenes type strain (WB4).</title>
        <authorList>
            <person name="Gronow S."/>
            <person name="Munk C."/>
            <person name="Lapidus A."/>
            <person name="Nolan M."/>
            <person name="Lucas S."/>
            <person name="Hammon N."/>
            <person name="Deshpande S."/>
            <person name="Cheng J.F."/>
            <person name="Tapia R."/>
            <person name="Han C."/>
            <person name="Goodwin L."/>
            <person name="Pitluck S."/>
            <person name="Liolios K."/>
            <person name="Ivanova N."/>
            <person name="Mavromatis K."/>
            <person name="Mikhailova N."/>
            <person name="Pati A."/>
            <person name="Chen A."/>
            <person name="Palaniappan K."/>
            <person name="Land M."/>
            <person name="Hauser L."/>
            <person name="Chang Y.J."/>
            <person name="Jeffries C.D."/>
            <person name="Brambilla E."/>
            <person name="Rohde M."/>
            <person name="Goker M."/>
            <person name="Detter J.C."/>
            <person name="Woyke T."/>
            <person name="Bristow J."/>
            <person name="Eisen J.A."/>
            <person name="Markowitz V."/>
            <person name="Hugenholtz P."/>
            <person name="Kyrpides N.C."/>
            <person name="Klenk H.P."/>
        </authorList>
    </citation>
    <scope>NUCLEOTIDE SEQUENCE [LARGE SCALE GENOMIC DNA]</scope>
    <source>
        <strain evidence="2">DSM 17365 / JCM 13257 / WB4</strain>
    </source>
</reference>
<dbReference type="KEGG" id="ppn:Palpr_1402"/>
<sequence length="187" mass="20943">MRTIISSEIQEAINNTYCTIRQKVTDIDVLTVLHIGGEYSFIAHGTDTVKPEKLWVFDIGADKTARDFFKHFPPTPAEIENAIQVVEDEVMPLHRLLMATSDLYTLDESIQDIARLTVFSEVQQGLTLARTDVEQVFNRLAAIISGRPASQDVLPTTNSFAATLLILREVMHHLGFMNITVLENAES</sequence>
<organism evidence="1 2">
    <name type="scientific">Paludibacter propionicigenes (strain DSM 17365 / JCM 13257 / WB4)</name>
    <dbReference type="NCBI Taxonomy" id="694427"/>
    <lineage>
        <taxon>Bacteria</taxon>
        <taxon>Pseudomonadati</taxon>
        <taxon>Bacteroidota</taxon>
        <taxon>Bacteroidia</taxon>
        <taxon>Bacteroidales</taxon>
        <taxon>Paludibacteraceae</taxon>
        <taxon>Paludibacter</taxon>
    </lineage>
</organism>
<dbReference type="OrthoDB" id="6504658at2"/>
<dbReference type="RefSeq" id="WP_013444917.1">
    <property type="nucleotide sequence ID" value="NC_014734.1"/>
</dbReference>
<dbReference type="Gene3D" id="3.30.420.150">
    <property type="entry name" value="Exopolyphosphatase. Domain 2"/>
    <property type="match status" value="1"/>
</dbReference>